<dbReference type="PANTHER" id="PTHR43685:SF2">
    <property type="entry name" value="GLYCOSYLTRANSFERASE 2-LIKE DOMAIN-CONTAINING PROTEIN"/>
    <property type="match status" value="1"/>
</dbReference>
<dbReference type="Gene3D" id="3.90.550.10">
    <property type="entry name" value="Spore Coat Polysaccharide Biosynthesis Protein SpsA, Chain A"/>
    <property type="match status" value="1"/>
</dbReference>
<reference evidence="2 3" key="1">
    <citation type="journal article" date="2024" name="ISME J.">
        <title>Tailless and filamentous prophages are predominant in marine Vibrio.</title>
        <authorList>
            <person name="Steensen K."/>
            <person name="Seneca J."/>
            <person name="Bartlau N."/>
            <person name="Yu X.A."/>
            <person name="Hussain F.A."/>
            <person name="Polz M.F."/>
        </authorList>
    </citation>
    <scope>NUCLEOTIDE SEQUENCE [LARGE SCALE GENOMIC DNA]</scope>
    <source>
        <strain evidence="2 3">10N.222.51.A1</strain>
    </source>
</reference>
<protein>
    <submittedName>
        <fullName evidence="2">Glycosyltransferase</fullName>
        <ecNumber evidence="2">2.4.-.-</ecNumber>
    </submittedName>
</protein>
<dbReference type="Proteomes" id="UP001570417">
    <property type="component" value="Unassembled WGS sequence"/>
</dbReference>
<evidence type="ECO:0000259" key="1">
    <source>
        <dbReference type="Pfam" id="PF00535"/>
    </source>
</evidence>
<evidence type="ECO:0000313" key="3">
    <source>
        <dbReference type="Proteomes" id="UP001570417"/>
    </source>
</evidence>
<dbReference type="InterPro" id="IPR029044">
    <property type="entry name" value="Nucleotide-diphossugar_trans"/>
</dbReference>
<name>A0ABV4NAD1_9VIBR</name>
<keyword evidence="3" id="KW-1185">Reference proteome</keyword>
<gene>
    <name evidence="2" type="ORF">AB4566_08370</name>
</gene>
<dbReference type="PANTHER" id="PTHR43685">
    <property type="entry name" value="GLYCOSYLTRANSFERASE"/>
    <property type="match status" value="1"/>
</dbReference>
<keyword evidence="2" id="KW-0808">Transferase</keyword>
<evidence type="ECO:0000313" key="2">
    <source>
        <dbReference type="EMBL" id="MFA0568290.1"/>
    </source>
</evidence>
<dbReference type="EC" id="2.4.-.-" evidence="2"/>
<accession>A0ABV4NAD1</accession>
<proteinExistence type="predicted"/>
<keyword evidence="2" id="KW-0328">Glycosyltransferase</keyword>
<dbReference type="Pfam" id="PF00535">
    <property type="entry name" value="Glycos_transf_2"/>
    <property type="match status" value="1"/>
</dbReference>
<feature type="domain" description="Glycosyltransferase 2-like" evidence="1">
    <location>
        <begin position="10"/>
        <end position="189"/>
    </location>
</feature>
<organism evidence="2 3">
    <name type="scientific">Vibrio gallaecicus</name>
    <dbReference type="NCBI Taxonomy" id="552386"/>
    <lineage>
        <taxon>Bacteria</taxon>
        <taxon>Pseudomonadati</taxon>
        <taxon>Pseudomonadota</taxon>
        <taxon>Gammaproteobacteria</taxon>
        <taxon>Vibrionales</taxon>
        <taxon>Vibrionaceae</taxon>
        <taxon>Vibrio</taxon>
    </lineage>
</organism>
<dbReference type="RefSeq" id="WP_372265746.1">
    <property type="nucleotide sequence ID" value="NZ_JBFRUW010000022.1"/>
</dbReference>
<dbReference type="InterPro" id="IPR001173">
    <property type="entry name" value="Glyco_trans_2-like"/>
</dbReference>
<comment type="caution">
    <text evidence="2">The sequence shown here is derived from an EMBL/GenBank/DDBJ whole genome shotgun (WGS) entry which is preliminary data.</text>
</comment>
<dbReference type="GO" id="GO:0016757">
    <property type="term" value="F:glycosyltransferase activity"/>
    <property type="evidence" value="ECO:0007669"/>
    <property type="project" value="UniProtKB-KW"/>
</dbReference>
<dbReference type="SUPFAM" id="SSF53448">
    <property type="entry name" value="Nucleotide-diphospho-sugar transferases"/>
    <property type="match status" value="1"/>
</dbReference>
<dbReference type="EMBL" id="JBFRUW010000022">
    <property type="protein sequence ID" value="MFA0568290.1"/>
    <property type="molecule type" value="Genomic_DNA"/>
</dbReference>
<dbReference type="InterPro" id="IPR050834">
    <property type="entry name" value="Glycosyltransf_2"/>
</dbReference>
<sequence>MSKEKIESVSIIIPIYKNQRLLSIALKSIINQNIPENIKFNVYIIDDGSPEFDEFEVADIIDGFSKKIGSNIACHFYRNEVNLGTVKTLNRILSIQDSDLIIPLAVDDEFYDVYTVIDIIEHFNNNNCLIATAKRLPVSESEKFDIKPNINQIKLFDDSRALLRYIAINGNIISGASTYYRKEVFQKIGKFDDKYRLLEDYPFYLDVLKNDIEISFIDRITIKYNLSGISSGKITNVQLIEDFRRSAKYVVENFNFLTEREKRKILYFRVLTEQEKKKSRLSYIDCFAEDVIKKLYRKLKWG</sequence>